<feature type="non-terminal residue" evidence="2">
    <location>
        <position position="1"/>
    </location>
</feature>
<dbReference type="Proteomes" id="UP000054485">
    <property type="component" value="Unassembled WGS sequence"/>
</dbReference>
<dbReference type="PANTHER" id="PTHR39460">
    <property type="entry name" value="EXPRESSED PROTEIN"/>
    <property type="match status" value="1"/>
</dbReference>
<dbReference type="AlphaFoldDB" id="A0A0D0B0R3"/>
<gene>
    <name evidence="2" type="ORF">CY34DRAFT_68826</name>
</gene>
<proteinExistence type="predicted"/>
<reference evidence="2 3" key="1">
    <citation type="submission" date="2014-04" db="EMBL/GenBank/DDBJ databases">
        <authorList>
            <consortium name="DOE Joint Genome Institute"/>
            <person name="Kuo A."/>
            <person name="Ruytinx J."/>
            <person name="Rineau F."/>
            <person name="Colpaert J."/>
            <person name="Kohler A."/>
            <person name="Nagy L.G."/>
            <person name="Floudas D."/>
            <person name="Copeland A."/>
            <person name="Barry K.W."/>
            <person name="Cichocki N."/>
            <person name="Veneault-Fourrey C."/>
            <person name="LaButti K."/>
            <person name="Lindquist E.A."/>
            <person name="Lipzen A."/>
            <person name="Lundell T."/>
            <person name="Morin E."/>
            <person name="Murat C."/>
            <person name="Sun H."/>
            <person name="Tunlid A."/>
            <person name="Henrissat B."/>
            <person name="Grigoriev I.V."/>
            <person name="Hibbett D.S."/>
            <person name="Martin F."/>
            <person name="Nordberg H.P."/>
            <person name="Cantor M.N."/>
            <person name="Hua S.X."/>
        </authorList>
    </citation>
    <scope>NUCLEOTIDE SEQUENCE [LARGE SCALE GENOMIC DNA]</scope>
    <source>
        <strain evidence="2 3">UH-Slu-Lm8-n1</strain>
    </source>
</reference>
<dbReference type="Pfam" id="PF24855">
    <property type="entry name" value="DUF7729"/>
    <property type="match status" value="1"/>
</dbReference>
<dbReference type="InterPro" id="IPR056146">
    <property type="entry name" value="DUF7729"/>
</dbReference>
<organism evidence="2 3">
    <name type="scientific">Suillus luteus UH-Slu-Lm8-n1</name>
    <dbReference type="NCBI Taxonomy" id="930992"/>
    <lineage>
        <taxon>Eukaryota</taxon>
        <taxon>Fungi</taxon>
        <taxon>Dikarya</taxon>
        <taxon>Basidiomycota</taxon>
        <taxon>Agaricomycotina</taxon>
        <taxon>Agaricomycetes</taxon>
        <taxon>Agaricomycetidae</taxon>
        <taxon>Boletales</taxon>
        <taxon>Suillineae</taxon>
        <taxon>Suillaceae</taxon>
        <taxon>Suillus</taxon>
    </lineage>
</organism>
<dbReference type="OrthoDB" id="2564812at2759"/>
<accession>A0A0D0B0R3</accession>
<reference evidence="3" key="2">
    <citation type="submission" date="2015-01" db="EMBL/GenBank/DDBJ databases">
        <title>Evolutionary Origins and Diversification of the Mycorrhizal Mutualists.</title>
        <authorList>
            <consortium name="DOE Joint Genome Institute"/>
            <consortium name="Mycorrhizal Genomics Consortium"/>
            <person name="Kohler A."/>
            <person name="Kuo A."/>
            <person name="Nagy L.G."/>
            <person name="Floudas D."/>
            <person name="Copeland A."/>
            <person name="Barry K.W."/>
            <person name="Cichocki N."/>
            <person name="Veneault-Fourrey C."/>
            <person name="LaButti K."/>
            <person name="Lindquist E.A."/>
            <person name="Lipzen A."/>
            <person name="Lundell T."/>
            <person name="Morin E."/>
            <person name="Murat C."/>
            <person name="Riley R."/>
            <person name="Ohm R."/>
            <person name="Sun H."/>
            <person name="Tunlid A."/>
            <person name="Henrissat B."/>
            <person name="Grigoriev I.V."/>
            <person name="Hibbett D.S."/>
            <person name="Martin F."/>
        </authorList>
    </citation>
    <scope>NUCLEOTIDE SEQUENCE [LARGE SCALE GENOMIC DNA]</scope>
    <source>
        <strain evidence="3">UH-Slu-Lm8-n1</strain>
    </source>
</reference>
<name>A0A0D0B0R3_9AGAM</name>
<protein>
    <recommendedName>
        <fullName evidence="1">DUF7729 domain-containing protein</fullName>
    </recommendedName>
</protein>
<dbReference type="HOGENOM" id="CLU_2339351_0_0_1"/>
<dbReference type="InParanoid" id="A0A0D0B0R3"/>
<evidence type="ECO:0000313" key="2">
    <source>
        <dbReference type="EMBL" id="KIK43609.1"/>
    </source>
</evidence>
<dbReference type="PANTHER" id="PTHR39460:SF1">
    <property type="entry name" value="C6 TRANSCRIPTION FACTOR"/>
    <property type="match status" value="1"/>
</dbReference>
<feature type="domain" description="DUF7729" evidence="1">
    <location>
        <begin position="1"/>
        <end position="96"/>
    </location>
</feature>
<sequence length="98" mass="10520">MAWFASSLRSSCATDLSDQNLFAVSALTGLQAFDLMRQAACSVDPVANAYCYVEAVASSDPSSYYFYQLPLGQKVPQFTSGACNSCTKSLMSMYLAAL</sequence>
<keyword evidence="3" id="KW-1185">Reference proteome</keyword>
<dbReference type="EMBL" id="KN835209">
    <property type="protein sequence ID" value="KIK43609.1"/>
    <property type="molecule type" value="Genomic_DNA"/>
</dbReference>
<evidence type="ECO:0000313" key="3">
    <source>
        <dbReference type="Proteomes" id="UP000054485"/>
    </source>
</evidence>
<evidence type="ECO:0000259" key="1">
    <source>
        <dbReference type="Pfam" id="PF24855"/>
    </source>
</evidence>